<dbReference type="VEuPathDB" id="ToxoDB:CSUI_005254"/>
<gene>
    <name evidence="1" type="ORF">CSUI_005254</name>
</gene>
<protein>
    <submittedName>
        <fullName evidence="1">Uncharacterized protein</fullName>
    </submittedName>
</protein>
<evidence type="ECO:0000313" key="1">
    <source>
        <dbReference type="EMBL" id="PHJ20911.1"/>
    </source>
</evidence>
<dbReference type="Proteomes" id="UP000221165">
    <property type="component" value="Unassembled WGS sequence"/>
</dbReference>
<dbReference type="RefSeq" id="XP_067922596.1">
    <property type="nucleotide sequence ID" value="XM_068065431.1"/>
</dbReference>
<name>A0A2C6K7B9_9APIC</name>
<evidence type="ECO:0000313" key="2">
    <source>
        <dbReference type="Proteomes" id="UP000221165"/>
    </source>
</evidence>
<sequence>MACSLTSGSRPRGTTFLTAARGRSRRAVLTVSALALLAMECACPLLRADGMAALAAAGQLPTKQKDMVIRIQRMSVSSDGDTGLIDEGDTAPREPGEIRVLLPESFRAPGSLGASSISKPLQNSYTAYSRHTAPRDTPDSYWDDDDEDWSGMYDSDDGDGLGSPMGGNLWSYLFRSVTPVSRLRY</sequence>
<dbReference type="EMBL" id="MIGC01002537">
    <property type="protein sequence ID" value="PHJ20911.1"/>
    <property type="molecule type" value="Genomic_DNA"/>
</dbReference>
<keyword evidence="2" id="KW-1185">Reference proteome</keyword>
<accession>A0A2C6K7B9</accession>
<organism evidence="1 2">
    <name type="scientific">Cystoisospora suis</name>
    <dbReference type="NCBI Taxonomy" id="483139"/>
    <lineage>
        <taxon>Eukaryota</taxon>
        <taxon>Sar</taxon>
        <taxon>Alveolata</taxon>
        <taxon>Apicomplexa</taxon>
        <taxon>Conoidasida</taxon>
        <taxon>Coccidia</taxon>
        <taxon>Eucoccidiorida</taxon>
        <taxon>Eimeriorina</taxon>
        <taxon>Sarcocystidae</taxon>
        <taxon>Cystoisospora</taxon>
    </lineage>
</organism>
<reference evidence="1 2" key="1">
    <citation type="journal article" date="2017" name="Int. J. Parasitol.">
        <title>The genome of the protozoan parasite Cystoisospora suis and a reverse vaccinology approach to identify vaccine candidates.</title>
        <authorList>
            <person name="Palmieri N."/>
            <person name="Shrestha A."/>
            <person name="Ruttkowski B."/>
            <person name="Beck T."/>
            <person name="Vogl C."/>
            <person name="Tomley F."/>
            <person name="Blake D.P."/>
            <person name="Joachim A."/>
        </authorList>
    </citation>
    <scope>NUCLEOTIDE SEQUENCE [LARGE SCALE GENOMIC DNA]</scope>
    <source>
        <strain evidence="1 2">Wien I</strain>
    </source>
</reference>
<dbReference type="AlphaFoldDB" id="A0A2C6K7B9"/>
<dbReference type="GeneID" id="94428642"/>
<proteinExistence type="predicted"/>
<comment type="caution">
    <text evidence="1">The sequence shown here is derived from an EMBL/GenBank/DDBJ whole genome shotgun (WGS) entry which is preliminary data.</text>
</comment>